<dbReference type="Pfam" id="PF02662">
    <property type="entry name" value="FlpD"/>
    <property type="match status" value="1"/>
</dbReference>
<comment type="caution">
    <text evidence="6">The sequence shown here is derived from an EMBL/GenBank/DDBJ whole genome shotgun (WGS) entry which is preliminary data.</text>
</comment>
<evidence type="ECO:0000313" key="6">
    <source>
        <dbReference type="EMBL" id="MCD1296382.1"/>
    </source>
</evidence>
<protein>
    <submittedName>
        <fullName evidence="6">Hydrogenase iron-sulfur subunit</fullName>
    </submittedName>
</protein>
<feature type="domain" description="F420-non-reducing hydrogenase iron-sulfur subunit D" evidence="5">
    <location>
        <begin position="9"/>
        <end position="131"/>
    </location>
</feature>
<evidence type="ECO:0000256" key="3">
    <source>
        <dbReference type="ARBA" id="ARBA00023004"/>
    </source>
</evidence>
<reference evidence="6 7" key="1">
    <citation type="submission" date="2017-11" db="EMBL/GenBank/DDBJ databases">
        <title>Isolation and Characterization of Family Methanocellaceae Species from Potential Methane Hydrate Area Offshore Southwestern Taiwan.</title>
        <authorList>
            <person name="Zhang W.-L."/>
            <person name="Chen W.-C."/>
            <person name="Lai M.-C."/>
            <person name="Chen S.-C."/>
        </authorList>
    </citation>
    <scope>NUCLEOTIDE SEQUENCE [LARGE SCALE GENOMIC DNA]</scope>
    <source>
        <strain evidence="6 7">CWC-04</strain>
    </source>
</reference>
<keyword evidence="4" id="KW-0411">Iron-sulfur</keyword>
<dbReference type="RefSeq" id="WP_230743381.1">
    <property type="nucleotide sequence ID" value="NZ_PGCK01000027.1"/>
</dbReference>
<gene>
    <name evidence="6" type="ORF">CUJ83_15400</name>
</gene>
<evidence type="ECO:0000313" key="7">
    <source>
        <dbReference type="Proteomes" id="UP001320159"/>
    </source>
</evidence>
<proteinExistence type="predicted"/>
<dbReference type="GO" id="GO:0046872">
    <property type="term" value="F:metal ion binding"/>
    <property type="evidence" value="ECO:0007669"/>
    <property type="project" value="UniProtKB-KW"/>
</dbReference>
<dbReference type="InterPro" id="IPR003813">
    <property type="entry name" value="MvhD/FlpD"/>
</dbReference>
<dbReference type="EMBL" id="PGCK01000027">
    <property type="protein sequence ID" value="MCD1296382.1"/>
    <property type="molecule type" value="Genomic_DNA"/>
</dbReference>
<dbReference type="Proteomes" id="UP001320159">
    <property type="component" value="Unassembled WGS sequence"/>
</dbReference>
<evidence type="ECO:0000259" key="5">
    <source>
        <dbReference type="Pfam" id="PF02662"/>
    </source>
</evidence>
<keyword evidence="7" id="KW-1185">Reference proteome</keyword>
<keyword evidence="2" id="KW-0560">Oxidoreductase</keyword>
<dbReference type="AlphaFoldDB" id="A0AAP2W7F6"/>
<sequence length="175" mass="18860">MADEFEPKILGILCNWCTYAGADLAGVSRAQYPPNVRVVRIMCTGRVDPAFILEAFSLGADAVLVSGCHIGDCHYIAGNYKARRRVALTRKVLEDMGIDGRRLKMTFVSASEGALWAQVVRDMVDTVKKLGPSPVQKKVTLQAGAEHGAEASSDEDLAEIAKVAGKKVEATPIQK</sequence>
<keyword evidence="3" id="KW-0408">Iron</keyword>
<evidence type="ECO:0000256" key="2">
    <source>
        <dbReference type="ARBA" id="ARBA00023002"/>
    </source>
</evidence>
<accession>A0AAP2W7F6</accession>
<dbReference type="GO" id="GO:0051536">
    <property type="term" value="F:iron-sulfur cluster binding"/>
    <property type="evidence" value="ECO:0007669"/>
    <property type="project" value="UniProtKB-KW"/>
</dbReference>
<evidence type="ECO:0000256" key="1">
    <source>
        <dbReference type="ARBA" id="ARBA00022723"/>
    </source>
</evidence>
<keyword evidence="1" id="KW-0479">Metal-binding</keyword>
<evidence type="ECO:0000256" key="4">
    <source>
        <dbReference type="ARBA" id="ARBA00023014"/>
    </source>
</evidence>
<name>A0AAP2W7F6_9EURY</name>
<dbReference type="GO" id="GO:0016491">
    <property type="term" value="F:oxidoreductase activity"/>
    <property type="evidence" value="ECO:0007669"/>
    <property type="project" value="UniProtKB-KW"/>
</dbReference>
<organism evidence="6 7">
    <name type="scientific">Methanooceanicella nereidis</name>
    <dbReference type="NCBI Taxonomy" id="2052831"/>
    <lineage>
        <taxon>Archaea</taxon>
        <taxon>Methanobacteriati</taxon>
        <taxon>Methanobacteriota</taxon>
        <taxon>Stenosarchaea group</taxon>
        <taxon>Methanomicrobia</taxon>
        <taxon>Methanocellales</taxon>
        <taxon>Methanocellaceae</taxon>
        <taxon>Methanooceanicella</taxon>
    </lineage>
</organism>